<proteinExistence type="predicted"/>
<comment type="caution">
    <text evidence="1">The sequence shown here is derived from an EMBL/GenBank/DDBJ whole genome shotgun (WGS) entry which is preliminary data.</text>
</comment>
<dbReference type="AlphaFoldDB" id="A0A139HCN0"/>
<dbReference type="OrthoDB" id="3650523at2759"/>
<accession>A0A139HCN0</accession>
<dbReference type="EMBL" id="LFZN01000078">
    <property type="protein sequence ID" value="KXT00208.1"/>
    <property type="molecule type" value="Genomic_DNA"/>
</dbReference>
<evidence type="ECO:0000313" key="2">
    <source>
        <dbReference type="Proteomes" id="UP000070133"/>
    </source>
</evidence>
<protein>
    <recommendedName>
        <fullName evidence="3">BTB domain-containing protein</fullName>
    </recommendedName>
</protein>
<name>A0A139HCN0_9PEZI</name>
<organism evidence="1 2">
    <name type="scientific">Pseudocercospora eumusae</name>
    <dbReference type="NCBI Taxonomy" id="321146"/>
    <lineage>
        <taxon>Eukaryota</taxon>
        <taxon>Fungi</taxon>
        <taxon>Dikarya</taxon>
        <taxon>Ascomycota</taxon>
        <taxon>Pezizomycotina</taxon>
        <taxon>Dothideomycetes</taxon>
        <taxon>Dothideomycetidae</taxon>
        <taxon>Mycosphaerellales</taxon>
        <taxon>Mycosphaerellaceae</taxon>
        <taxon>Pseudocercospora</taxon>
    </lineage>
</organism>
<dbReference type="STRING" id="321146.A0A139HCN0"/>
<evidence type="ECO:0000313" key="1">
    <source>
        <dbReference type="EMBL" id="KXT00208.1"/>
    </source>
</evidence>
<dbReference type="Proteomes" id="UP000070133">
    <property type="component" value="Unassembled WGS sequence"/>
</dbReference>
<sequence length="249" mass="27382">MRLPWLTEESSGLFWPWQRRLCSASILSRAVFATNINHQGPKVTMAIERCFDDDGDVVLDVDTANPHLLRVSSKNLMCASPVFKALLGPHFREGQAKRSAEDPAKVCLPEDNGSGMAMICQQLHPSHEASSTSGAKMDIAAIFDYAVLVDKYQLVSTLHLQSEAILLSWLVKDSHATSDLGCFLKAVAASYLLRNKQAFKIATKFVMNRKSLASELQHAYCWTLLPSSVVGTLQIKSNQSAEFAANALI</sequence>
<keyword evidence="2" id="KW-1185">Reference proteome</keyword>
<gene>
    <name evidence="1" type="ORF">AC578_7003</name>
</gene>
<reference evidence="1 2" key="1">
    <citation type="submission" date="2015-07" db="EMBL/GenBank/DDBJ databases">
        <title>Comparative genomics of the Sigatoka disease complex on banana suggests a link between parallel evolutionary changes in Pseudocercospora fijiensis and Pseudocercospora eumusae and increased virulence on the banana host.</title>
        <authorList>
            <person name="Chang T.-C."/>
            <person name="Salvucci A."/>
            <person name="Crous P.W."/>
            <person name="Stergiopoulos I."/>
        </authorList>
    </citation>
    <scope>NUCLEOTIDE SEQUENCE [LARGE SCALE GENOMIC DNA]</scope>
    <source>
        <strain evidence="1 2">CBS 114824</strain>
    </source>
</reference>
<evidence type="ECO:0008006" key="3">
    <source>
        <dbReference type="Google" id="ProtNLM"/>
    </source>
</evidence>